<reference evidence="2 3" key="1">
    <citation type="submission" date="2020-04" db="EMBL/GenBank/DDBJ databases">
        <authorList>
            <person name="Alioto T."/>
            <person name="Alioto T."/>
            <person name="Gomez Garrido J."/>
        </authorList>
    </citation>
    <scope>NUCLEOTIDE SEQUENCE [LARGE SCALE GENOMIC DNA]</scope>
</reference>
<feature type="compositionally biased region" description="Low complexity" evidence="1">
    <location>
        <begin position="252"/>
        <end position="271"/>
    </location>
</feature>
<dbReference type="PANTHER" id="PTHR23146:SF0">
    <property type="entry name" value="RNA POLYMERASE-ASSOCIATED PROTEIN LEO1"/>
    <property type="match status" value="1"/>
</dbReference>
<evidence type="ECO:0000313" key="2">
    <source>
        <dbReference type="EMBL" id="CAB3369915.1"/>
    </source>
</evidence>
<organism evidence="2 3">
    <name type="scientific">Cloeon dipterum</name>
    <dbReference type="NCBI Taxonomy" id="197152"/>
    <lineage>
        <taxon>Eukaryota</taxon>
        <taxon>Metazoa</taxon>
        <taxon>Ecdysozoa</taxon>
        <taxon>Arthropoda</taxon>
        <taxon>Hexapoda</taxon>
        <taxon>Insecta</taxon>
        <taxon>Pterygota</taxon>
        <taxon>Palaeoptera</taxon>
        <taxon>Ephemeroptera</taxon>
        <taxon>Pisciforma</taxon>
        <taxon>Baetidae</taxon>
        <taxon>Cloeon</taxon>
    </lineage>
</organism>
<name>A0A8S1CQ22_9INSE</name>
<sequence>MEGEDAIKGKLTPILFDHTRRSNCTEARAWRRQRSFETTLTLNLKLVTNPVIRADPVTVAAAHLQLFQKISVVPVLLQQARQREIKAAHLPIAVREITPDQTERRVEPHHLSAPVQGVLLEVEARRVEGIVELRASLEVARTEAEVAAPRAKEAEVREAKGVEAQAAEEAAAEAQPARKVEVAAAGVEVQRAKEAEVAVPRAERASADHEAAPLKVGLPGPAVDRRGQGLRVDPEDQEVGLGGSRKSRSRSGSRASGSPKSRGSRSGSAKSNESGKKASKRKRAVLSDSGSDAETTKRHEKAGSSSDENDATAAELFGDADDISSEEESGKAAEKVKRSDDEEEDEQQQKQTRSPAGSDAEQEDREAVADNDGDERREEEEEQPPPETVIEVDIPKITTDLGREIHFVKLPNFLSVETRPFDPQTYEDEIDEEETLDEEGRARLKLKKESNARFVRWSDGSMSLHLGSEIFDVYRQPLQGDHNHLFIRQGTGLQGQAVFRTKLSFRPHSTESFTHRKMTLSLADRSQKTAGIKVLSTVGMDPDAHRVEMIKKEEERLRATVRRESKQKRIRERGTSRGLSANYLEPDHDDGSDDENAISLSAIKKKYKQGAKERHNIYSSDDDDSDIETRKGPKATRAKALQDSDEEEGATPAHRNPLSSRSSAHVLPYDLLIA</sequence>
<feature type="region of interest" description="Disordered" evidence="1">
    <location>
        <begin position="560"/>
        <end position="595"/>
    </location>
</feature>
<gene>
    <name evidence="2" type="ORF">CLODIP_2_CD14094</name>
</gene>
<evidence type="ECO:0000313" key="3">
    <source>
        <dbReference type="Proteomes" id="UP000494165"/>
    </source>
</evidence>
<dbReference type="OrthoDB" id="20844at2759"/>
<dbReference type="EMBL" id="CADEPI010000048">
    <property type="protein sequence ID" value="CAB3369915.1"/>
    <property type="molecule type" value="Genomic_DNA"/>
</dbReference>
<feature type="compositionally biased region" description="Acidic residues" evidence="1">
    <location>
        <begin position="318"/>
        <end position="327"/>
    </location>
</feature>
<dbReference type="Proteomes" id="UP000494165">
    <property type="component" value="Unassembled WGS sequence"/>
</dbReference>
<dbReference type="GO" id="GO:0016593">
    <property type="term" value="C:Cdc73/Paf1 complex"/>
    <property type="evidence" value="ECO:0007669"/>
    <property type="project" value="InterPro"/>
</dbReference>
<dbReference type="InterPro" id="IPR007149">
    <property type="entry name" value="Leo1"/>
</dbReference>
<evidence type="ECO:0000256" key="1">
    <source>
        <dbReference type="SAM" id="MobiDB-lite"/>
    </source>
</evidence>
<protein>
    <recommendedName>
        <fullName evidence="4">RNA polymerase-associated protein LEO1</fullName>
    </recommendedName>
</protein>
<dbReference type="Pfam" id="PF04004">
    <property type="entry name" value="Leo1"/>
    <property type="match status" value="1"/>
</dbReference>
<keyword evidence="3" id="KW-1185">Reference proteome</keyword>
<dbReference type="GO" id="GO:0006368">
    <property type="term" value="P:transcription elongation by RNA polymerase II"/>
    <property type="evidence" value="ECO:0007669"/>
    <property type="project" value="InterPro"/>
</dbReference>
<accession>A0A8S1CQ22</accession>
<proteinExistence type="predicted"/>
<evidence type="ECO:0008006" key="4">
    <source>
        <dbReference type="Google" id="ProtNLM"/>
    </source>
</evidence>
<feature type="compositionally biased region" description="Basic and acidic residues" evidence="1">
    <location>
        <begin position="328"/>
        <end position="340"/>
    </location>
</feature>
<dbReference type="GO" id="GO:0032968">
    <property type="term" value="P:positive regulation of transcription elongation by RNA polymerase II"/>
    <property type="evidence" value="ECO:0007669"/>
    <property type="project" value="TreeGrafter"/>
</dbReference>
<dbReference type="GO" id="GO:1990269">
    <property type="term" value="F:RNA polymerase II C-terminal domain phosphoserine binding"/>
    <property type="evidence" value="ECO:0007669"/>
    <property type="project" value="TreeGrafter"/>
</dbReference>
<feature type="compositionally biased region" description="Basic and acidic residues" evidence="1">
    <location>
        <begin position="190"/>
        <end position="212"/>
    </location>
</feature>
<dbReference type="AlphaFoldDB" id="A0A8S1CQ22"/>
<feature type="region of interest" description="Disordered" evidence="1">
    <location>
        <begin position="189"/>
        <end position="394"/>
    </location>
</feature>
<feature type="compositionally biased region" description="Acidic residues" evidence="1">
    <location>
        <begin position="360"/>
        <end position="384"/>
    </location>
</feature>
<feature type="region of interest" description="Disordered" evidence="1">
    <location>
        <begin position="609"/>
        <end position="665"/>
    </location>
</feature>
<comment type="caution">
    <text evidence="2">The sequence shown here is derived from an EMBL/GenBank/DDBJ whole genome shotgun (WGS) entry which is preliminary data.</text>
</comment>
<dbReference type="PANTHER" id="PTHR23146">
    <property type="entry name" value="LEO1 PROTEIN"/>
    <property type="match status" value="1"/>
</dbReference>